<feature type="domain" description="Mandelate racemase/muconate lactonizing enzyme C-terminal" evidence="10">
    <location>
        <begin position="164"/>
        <end position="258"/>
    </location>
</feature>
<feature type="active site" description="Proton acceptor" evidence="9">
    <location>
        <position position="313"/>
    </location>
</feature>
<feature type="active site" description="Proton acceptor" evidence="9">
    <location>
        <position position="186"/>
    </location>
</feature>
<dbReference type="GO" id="GO:0046872">
    <property type="term" value="F:metal ion binding"/>
    <property type="evidence" value="ECO:0007669"/>
    <property type="project" value="UniProtKB-KW"/>
</dbReference>
<dbReference type="InterPro" id="IPR013342">
    <property type="entry name" value="Mandelate_racemase_C"/>
</dbReference>
<evidence type="ECO:0000256" key="1">
    <source>
        <dbReference type="ARBA" id="ARBA00001426"/>
    </source>
</evidence>
<accession>A0A2W2CQW7</accession>
<evidence type="ECO:0000313" key="11">
    <source>
        <dbReference type="EMBL" id="PZG01922.1"/>
    </source>
</evidence>
<gene>
    <name evidence="11" type="ORF">C1I99_04865</name>
</gene>
<dbReference type="SFLD" id="SFLDG00055">
    <property type="entry name" value="glucarate_dehydratase"/>
    <property type="match status" value="1"/>
</dbReference>
<evidence type="ECO:0000313" key="12">
    <source>
        <dbReference type="Proteomes" id="UP000248749"/>
    </source>
</evidence>
<dbReference type="CDD" id="cd03323">
    <property type="entry name" value="D-glucarate_dehydratase"/>
    <property type="match status" value="1"/>
</dbReference>
<dbReference type="SUPFAM" id="SSF51604">
    <property type="entry name" value="Enolase C-terminal domain-like"/>
    <property type="match status" value="1"/>
</dbReference>
<dbReference type="InterPro" id="IPR029017">
    <property type="entry name" value="Enolase-like_N"/>
</dbReference>
<evidence type="ECO:0000256" key="2">
    <source>
        <dbReference type="ARBA" id="ARBA00001946"/>
    </source>
</evidence>
<evidence type="ECO:0000256" key="4">
    <source>
        <dbReference type="ARBA" id="ARBA00009938"/>
    </source>
</evidence>
<dbReference type="PANTHER" id="PTHR48080">
    <property type="entry name" value="D-GALACTONATE DEHYDRATASE-RELATED"/>
    <property type="match status" value="1"/>
</dbReference>
<dbReference type="InterPro" id="IPR013341">
    <property type="entry name" value="Mandelate_racemase_N_dom"/>
</dbReference>
<evidence type="ECO:0000256" key="3">
    <source>
        <dbReference type="ARBA" id="ARBA00005183"/>
    </source>
</evidence>
<comment type="similarity">
    <text evidence="4">Belongs to the mandelate racemase/muconate lactonizing enzyme family. GlucD subfamily.</text>
</comment>
<sequence length="415" mass="44557">MRVTNVVVTPVAFRDPPLLNAVGVHQPYALRTVIEVNTEDGVTGLGETYGDGPVVAGLRAVAARMAGLDVFDLAGLRRLVRQATTVAAGTGRSELDGRSRAAEVLYSTFEVALLDAQGKALGRPVVDLLGGRVRDEVPYSAYLFYKWASHPDGPEDDWGPALDPDGIVAQAKRMVGEYGFTAIKVKAGVLPPEQECATIHALADAFPGVPLRIDPNTAWSVPTAVEVGRRLAGVLEYLEDPTPGIAGMAAVAAQVEMPLATNMCVVAREHLPPAIAQRAIGVLLSDHHFWGGLRHTQQLGELCDIFDIGLSMHSNSHLGISLAAMTHVAAATEHLTYACDTHYPWKTEDVVEPGPLRFEGGSVRVPSGAGLGVTLDRDALARLHEQWRRSGIRTRDDVTPMRTVQPEWTGALPRF</sequence>
<dbReference type="PANTHER" id="PTHR48080:SF4">
    <property type="entry name" value="GLUCARATE DEHYDRATASE"/>
    <property type="match status" value="1"/>
</dbReference>
<comment type="cofactor">
    <cofactor evidence="2">
        <name>Mg(2+)</name>
        <dbReference type="ChEBI" id="CHEBI:18420"/>
    </cofactor>
</comment>
<dbReference type="Proteomes" id="UP000248749">
    <property type="component" value="Unassembled WGS sequence"/>
</dbReference>
<dbReference type="InterPro" id="IPR036849">
    <property type="entry name" value="Enolase-like_C_sf"/>
</dbReference>
<evidence type="ECO:0000259" key="10">
    <source>
        <dbReference type="SMART" id="SM00922"/>
    </source>
</evidence>
<dbReference type="InterPro" id="IPR034598">
    <property type="entry name" value="GlucD-like"/>
</dbReference>
<comment type="pathway">
    <text evidence="3">Carbohydrate acid metabolism; D-glucarate degradation; 2,5-dioxopentanoate from D-glucarate: step 1/2.</text>
</comment>
<dbReference type="Pfam" id="PF13378">
    <property type="entry name" value="MR_MLE_C"/>
    <property type="match status" value="1"/>
</dbReference>
<organism evidence="11 12">
    <name type="scientific">Micromonospora deserti</name>
    <dbReference type="NCBI Taxonomy" id="2070366"/>
    <lineage>
        <taxon>Bacteria</taxon>
        <taxon>Bacillati</taxon>
        <taxon>Actinomycetota</taxon>
        <taxon>Actinomycetes</taxon>
        <taxon>Micromonosporales</taxon>
        <taxon>Micromonosporaceae</taxon>
        <taxon>Micromonospora</taxon>
    </lineage>
</organism>
<dbReference type="RefSeq" id="WP_111132934.1">
    <property type="nucleotide sequence ID" value="NZ_POUB01000017.1"/>
</dbReference>
<dbReference type="SMART" id="SM00922">
    <property type="entry name" value="MR_MLE"/>
    <property type="match status" value="1"/>
</dbReference>
<keyword evidence="8" id="KW-0456">Lyase</keyword>
<dbReference type="InterPro" id="IPR034593">
    <property type="entry name" value="DgoD-like"/>
</dbReference>
<dbReference type="EMBL" id="POUB01000017">
    <property type="protein sequence ID" value="PZG01922.1"/>
    <property type="molecule type" value="Genomic_DNA"/>
</dbReference>
<dbReference type="Gene3D" id="3.20.20.120">
    <property type="entry name" value="Enolase-like C-terminal domain"/>
    <property type="match status" value="1"/>
</dbReference>
<dbReference type="InterPro" id="IPR029065">
    <property type="entry name" value="Enolase_C-like"/>
</dbReference>
<dbReference type="OrthoDB" id="9774531at2"/>
<name>A0A2W2CQW7_9ACTN</name>
<evidence type="ECO:0000256" key="5">
    <source>
        <dbReference type="ARBA" id="ARBA00011973"/>
    </source>
</evidence>
<dbReference type="SFLD" id="SFLDS00001">
    <property type="entry name" value="Enolase"/>
    <property type="match status" value="1"/>
</dbReference>
<dbReference type="Gene3D" id="3.30.390.10">
    <property type="entry name" value="Enolase-like, N-terminal domain"/>
    <property type="match status" value="1"/>
</dbReference>
<evidence type="ECO:0000256" key="6">
    <source>
        <dbReference type="ARBA" id="ARBA00022723"/>
    </source>
</evidence>
<dbReference type="GO" id="GO:0008872">
    <property type="term" value="F:glucarate dehydratase activity"/>
    <property type="evidence" value="ECO:0007669"/>
    <property type="project" value="UniProtKB-EC"/>
</dbReference>
<evidence type="ECO:0000256" key="9">
    <source>
        <dbReference type="PIRSR" id="PIRSR634598-1"/>
    </source>
</evidence>
<dbReference type="AlphaFoldDB" id="A0A2W2CQW7"/>
<comment type="caution">
    <text evidence="11">The sequence shown here is derived from an EMBL/GenBank/DDBJ whole genome shotgun (WGS) entry which is preliminary data.</text>
</comment>
<comment type="catalytic activity">
    <reaction evidence="1">
        <text>D-glucarate = 5-dehydro-4-deoxy-D-glucarate + H2O</text>
        <dbReference type="Rhea" id="RHEA:14573"/>
        <dbReference type="ChEBI" id="CHEBI:15377"/>
        <dbReference type="ChEBI" id="CHEBI:30612"/>
        <dbReference type="ChEBI" id="CHEBI:42819"/>
        <dbReference type="EC" id="4.2.1.40"/>
    </reaction>
</comment>
<keyword evidence="6" id="KW-0479">Metal-binding</keyword>
<proteinExistence type="inferred from homology"/>
<dbReference type="EC" id="4.2.1.40" evidence="5"/>
<reference evidence="11 12" key="1">
    <citation type="submission" date="2018-01" db="EMBL/GenBank/DDBJ databases">
        <title>Draft genome sequence of Salinispora sp. 13K206.</title>
        <authorList>
            <person name="Sahin N."/>
            <person name="Saygin H."/>
            <person name="Ay H."/>
        </authorList>
    </citation>
    <scope>NUCLEOTIDE SEQUENCE [LARGE SCALE GENOMIC DNA]</scope>
    <source>
        <strain evidence="11 12">13K206</strain>
    </source>
</reference>
<keyword evidence="12" id="KW-1185">Reference proteome</keyword>
<dbReference type="SUPFAM" id="SSF54826">
    <property type="entry name" value="Enolase N-terminal domain-like"/>
    <property type="match status" value="1"/>
</dbReference>
<protein>
    <recommendedName>
        <fullName evidence="5">glucarate dehydratase</fullName>
        <ecNumber evidence="5">4.2.1.40</ecNumber>
    </recommendedName>
</protein>
<evidence type="ECO:0000256" key="7">
    <source>
        <dbReference type="ARBA" id="ARBA00022842"/>
    </source>
</evidence>
<keyword evidence="7" id="KW-0460">Magnesium</keyword>
<dbReference type="Pfam" id="PF02746">
    <property type="entry name" value="MR_MLE_N"/>
    <property type="match status" value="1"/>
</dbReference>
<evidence type="ECO:0000256" key="8">
    <source>
        <dbReference type="ARBA" id="ARBA00023239"/>
    </source>
</evidence>